<gene>
    <name evidence="1" type="ORF">GBAR_LOCUS4630</name>
</gene>
<accession>A0AA35R7K8</accession>
<comment type="caution">
    <text evidence="1">The sequence shown here is derived from an EMBL/GenBank/DDBJ whole genome shotgun (WGS) entry which is preliminary data.</text>
</comment>
<sequence length="77" mass="8813">MSTRRLAFSHHDKGSIVIEIGRMYTKVGLSGEPAPRHVIRSRVEMKPYGAVRYHSDLYTIFNFTLIKHAGVYVVHTL</sequence>
<evidence type="ECO:0000313" key="1">
    <source>
        <dbReference type="EMBL" id="CAI8006284.1"/>
    </source>
</evidence>
<dbReference type="SUPFAM" id="SSF53067">
    <property type="entry name" value="Actin-like ATPase domain"/>
    <property type="match status" value="1"/>
</dbReference>
<dbReference type="AlphaFoldDB" id="A0AA35R7K8"/>
<protein>
    <submittedName>
        <fullName evidence="1">Uncharacterized protein</fullName>
    </submittedName>
</protein>
<dbReference type="InterPro" id="IPR043129">
    <property type="entry name" value="ATPase_NBD"/>
</dbReference>
<name>A0AA35R7K8_GEOBA</name>
<reference evidence="1" key="1">
    <citation type="submission" date="2023-03" db="EMBL/GenBank/DDBJ databases">
        <authorList>
            <person name="Steffen K."/>
            <person name="Cardenas P."/>
        </authorList>
    </citation>
    <scope>NUCLEOTIDE SEQUENCE</scope>
</reference>
<dbReference type="Proteomes" id="UP001174909">
    <property type="component" value="Unassembled WGS sequence"/>
</dbReference>
<keyword evidence="2" id="KW-1185">Reference proteome</keyword>
<organism evidence="1 2">
    <name type="scientific">Geodia barretti</name>
    <name type="common">Barrett's horny sponge</name>
    <dbReference type="NCBI Taxonomy" id="519541"/>
    <lineage>
        <taxon>Eukaryota</taxon>
        <taxon>Metazoa</taxon>
        <taxon>Porifera</taxon>
        <taxon>Demospongiae</taxon>
        <taxon>Heteroscleromorpha</taxon>
        <taxon>Tetractinellida</taxon>
        <taxon>Astrophorina</taxon>
        <taxon>Geodiidae</taxon>
        <taxon>Geodia</taxon>
    </lineage>
</organism>
<evidence type="ECO:0000313" key="2">
    <source>
        <dbReference type="Proteomes" id="UP001174909"/>
    </source>
</evidence>
<dbReference type="Gene3D" id="3.30.420.40">
    <property type="match status" value="1"/>
</dbReference>
<dbReference type="EMBL" id="CASHTH010000675">
    <property type="protein sequence ID" value="CAI8006284.1"/>
    <property type="molecule type" value="Genomic_DNA"/>
</dbReference>
<proteinExistence type="predicted"/>